<dbReference type="SUPFAM" id="SSF55961">
    <property type="entry name" value="Bet v1-like"/>
    <property type="match status" value="1"/>
</dbReference>
<name>A0A2W5Q0P8_VARPD</name>
<dbReference type="PANTHER" id="PTHR12901:SF10">
    <property type="entry name" value="COENZYME Q-BINDING PROTEIN COQ10, MITOCHONDRIAL"/>
    <property type="match status" value="1"/>
</dbReference>
<gene>
    <name evidence="3" type="ORF">DI563_17035</name>
</gene>
<dbReference type="PANTHER" id="PTHR12901">
    <property type="entry name" value="SPERM PROTEIN HOMOLOG"/>
    <property type="match status" value="1"/>
</dbReference>
<evidence type="ECO:0000313" key="3">
    <source>
        <dbReference type="EMBL" id="PZQ71861.1"/>
    </source>
</evidence>
<dbReference type="AlphaFoldDB" id="A0A2W5Q0P8"/>
<dbReference type="InterPro" id="IPR005031">
    <property type="entry name" value="COQ10_START"/>
</dbReference>
<evidence type="ECO:0000256" key="1">
    <source>
        <dbReference type="ARBA" id="ARBA00008918"/>
    </source>
</evidence>
<dbReference type="InterPro" id="IPR023393">
    <property type="entry name" value="START-like_dom_sf"/>
</dbReference>
<sequence length="149" mass="16669">MKSVHKSVLIWYSAEEMYALVTDVARYPEFLPWCDRARVIEQDEAGMTAEVGLSFGGIRQSFTTRNTHVPGREVQLKLVDGPFSNLDGVWKFNPVGEEGERACRVELDLHYGFSNFALQALVGPVFDKIASSLVEAFVKRAEQIYGPPA</sequence>
<proteinExistence type="inferred from homology"/>
<protein>
    <submittedName>
        <fullName evidence="3">Ubiquinone-binding protein</fullName>
    </submittedName>
</protein>
<keyword evidence="3" id="KW-0830">Ubiquinone</keyword>
<organism evidence="3 4">
    <name type="scientific">Variovorax paradoxus</name>
    <dbReference type="NCBI Taxonomy" id="34073"/>
    <lineage>
        <taxon>Bacteria</taxon>
        <taxon>Pseudomonadati</taxon>
        <taxon>Pseudomonadota</taxon>
        <taxon>Betaproteobacteria</taxon>
        <taxon>Burkholderiales</taxon>
        <taxon>Comamonadaceae</taxon>
        <taxon>Variovorax</taxon>
    </lineage>
</organism>
<evidence type="ECO:0000313" key="4">
    <source>
        <dbReference type="Proteomes" id="UP000249135"/>
    </source>
</evidence>
<comment type="similarity">
    <text evidence="1">Belongs to the ribosome association toxin RatA family.</text>
</comment>
<dbReference type="CDD" id="cd07813">
    <property type="entry name" value="COQ10p_like"/>
    <property type="match status" value="1"/>
</dbReference>
<feature type="domain" description="Coenzyme Q-binding protein COQ10 START" evidence="2">
    <location>
        <begin position="12"/>
        <end position="137"/>
    </location>
</feature>
<evidence type="ECO:0000259" key="2">
    <source>
        <dbReference type="Pfam" id="PF03364"/>
    </source>
</evidence>
<accession>A0A2W5Q0P8</accession>
<dbReference type="EMBL" id="QFPP01000233">
    <property type="protein sequence ID" value="PZQ71861.1"/>
    <property type="molecule type" value="Genomic_DNA"/>
</dbReference>
<comment type="caution">
    <text evidence="3">The sequence shown here is derived from an EMBL/GenBank/DDBJ whole genome shotgun (WGS) entry which is preliminary data.</text>
</comment>
<dbReference type="Pfam" id="PF03364">
    <property type="entry name" value="Polyketide_cyc"/>
    <property type="match status" value="1"/>
</dbReference>
<dbReference type="GO" id="GO:0045333">
    <property type="term" value="P:cellular respiration"/>
    <property type="evidence" value="ECO:0007669"/>
    <property type="project" value="InterPro"/>
</dbReference>
<dbReference type="InterPro" id="IPR044996">
    <property type="entry name" value="COQ10-like"/>
</dbReference>
<dbReference type="Proteomes" id="UP000249135">
    <property type="component" value="Unassembled WGS sequence"/>
</dbReference>
<dbReference type="Gene3D" id="3.30.530.20">
    <property type="match status" value="1"/>
</dbReference>
<dbReference type="GO" id="GO:0048039">
    <property type="term" value="F:ubiquinone binding"/>
    <property type="evidence" value="ECO:0007669"/>
    <property type="project" value="InterPro"/>
</dbReference>
<reference evidence="3 4" key="1">
    <citation type="submission" date="2017-08" db="EMBL/GenBank/DDBJ databases">
        <title>Infants hospitalized years apart are colonized by the same room-sourced microbial strains.</title>
        <authorList>
            <person name="Brooks B."/>
            <person name="Olm M.R."/>
            <person name="Firek B.A."/>
            <person name="Baker R."/>
            <person name="Thomas B.C."/>
            <person name="Morowitz M.J."/>
            <person name="Banfield J.F."/>
        </authorList>
    </citation>
    <scope>NUCLEOTIDE SEQUENCE [LARGE SCALE GENOMIC DNA]</scope>
    <source>
        <strain evidence="3">S2_005_003_R2_41</strain>
    </source>
</reference>